<evidence type="ECO:0000256" key="2">
    <source>
        <dbReference type="ARBA" id="ARBA00023043"/>
    </source>
</evidence>
<dbReference type="AlphaFoldDB" id="A0A0G4EAQ2"/>
<dbReference type="EMBL" id="CDMY01000069">
    <property type="protein sequence ID" value="CEL92353.1"/>
    <property type="molecule type" value="Genomic_DNA"/>
</dbReference>
<dbReference type="Pfam" id="PF12796">
    <property type="entry name" value="Ank_2"/>
    <property type="match status" value="1"/>
</dbReference>
<keyword evidence="7" id="KW-1185">Reference proteome</keyword>
<feature type="compositionally biased region" description="Basic and acidic residues" evidence="4">
    <location>
        <begin position="19"/>
        <end position="34"/>
    </location>
</feature>
<keyword evidence="1" id="KW-0677">Repeat</keyword>
<keyword evidence="5" id="KW-1133">Transmembrane helix</keyword>
<dbReference type="GO" id="GO:0071356">
    <property type="term" value="P:cellular response to tumor necrosis factor"/>
    <property type="evidence" value="ECO:0007669"/>
    <property type="project" value="TreeGrafter"/>
</dbReference>
<dbReference type="VEuPathDB" id="CryptoDB:Vbra_6811"/>
<dbReference type="PRINTS" id="PR01415">
    <property type="entry name" value="ANKYRIN"/>
</dbReference>
<feature type="region of interest" description="Disordered" evidence="4">
    <location>
        <begin position="1"/>
        <end position="37"/>
    </location>
</feature>
<sequence>MRRRRPEAVSAGEPPPTDGKGHPTGDAKATEAKKVPKRRSGGLWYLAGAAFVIVTGLGAVVGGWWHLLPVAWLYHSTTPPSDPSQAPPSPPTLSPIPTPSPAPPKVEEEWPYAPVGEPEPPATPDATHQKPNETAASPGSKEREPTALGGKGGAGKKAASKRIGGAPEYEGASSEPYLDKNGKLKKRVKVDVHDEATGQWLEQEMEVDWKKEYEEDKDRDTPEHQFLSGCVEGNIKLVKKLLKKNPPFTHITDENGKTGLFLACEKGHFDVVKLLADNGADPTLRTEHGNTPLHAAAMANSKRIAELLLAGGADPNAKSYYTGYTPLHKAVLRKNKHLVQLLIQHGADVNTEGGDGLTPYDIAEMEQVDHLRRLLKSHGGKPSGIAPHPDDLELMMEEEHDKAQGQHT</sequence>
<feature type="repeat" description="ANK" evidence="3">
    <location>
        <begin position="255"/>
        <end position="287"/>
    </location>
</feature>
<dbReference type="Proteomes" id="UP000041254">
    <property type="component" value="Unassembled WGS sequence"/>
</dbReference>
<accession>A0A0G4EAQ2</accession>
<proteinExistence type="predicted"/>
<dbReference type="SMART" id="SM00248">
    <property type="entry name" value="ANK"/>
    <property type="match status" value="4"/>
</dbReference>
<feature type="repeat" description="ANK" evidence="3">
    <location>
        <begin position="322"/>
        <end position="354"/>
    </location>
</feature>
<dbReference type="InterPro" id="IPR036770">
    <property type="entry name" value="Ankyrin_rpt-contain_sf"/>
</dbReference>
<protein>
    <submittedName>
        <fullName evidence="6">Uncharacterized protein</fullName>
    </submittedName>
</protein>
<feature type="repeat" description="ANK" evidence="3">
    <location>
        <begin position="288"/>
        <end position="320"/>
    </location>
</feature>
<evidence type="ECO:0000313" key="6">
    <source>
        <dbReference type="EMBL" id="CEL92353.1"/>
    </source>
</evidence>
<dbReference type="Gene3D" id="1.25.40.20">
    <property type="entry name" value="Ankyrin repeat-containing domain"/>
    <property type="match status" value="1"/>
</dbReference>
<dbReference type="GO" id="GO:0051059">
    <property type="term" value="F:NF-kappaB binding"/>
    <property type="evidence" value="ECO:0007669"/>
    <property type="project" value="TreeGrafter"/>
</dbReference>
<gene>
    <name evidence="6" type="ORF">Vbra_6811</name>
</gene>
<feature type="transmembrane region" description="Helical" evidence="5">
    <location>
        <begin position="43"/>
        <end position="67"/>
    </location>
</feature>
<organism evidence="6 7">
    <name type="scientific">Vitrella brassicaformis (strain CCMP3155)</name>
    <dbReference type="NCBI Taxonomy" id="1169540"/>
    <lineage>
        <taxon>Eukaryota</taxon>
        <taxon>Sar</taxon>
        <taxon>Alveolata</taxon>
        <taxon>Colpodellida</taxon>
        <taxon>Vitrellaceae</taxon>
        <taxon>Vitrella</taxon>
    </lineage>
</organism>
<evidence type="ECO:0000256" key="1">
    <source>
        <dbReference type="ARBA" id="ARBA00022737"/>
    </source>
</evidence>
<dbReference type="Pfam" id="PF00023">
    <property type="entry name" value="Ank"/>
    <property type="match status" value="1"/>
</dbReference>
<dbReference type="InterPro" id="IPR051070">
    <property type="entry name" value="NF-kappa-B_inhibitor"/>
</dbReference>
<evidence type="ECO:0000256" key="5">
    <source>
        <dbReference type="SAM" id="Phobius"/>
    </source>
</evidence>
<name>A0A0G4EAQ2_VITBC</name>
<keyword evidence="5" id="KW-0472">Membrane</keyword>
<evidence type="ECO:0000256" key="3">
    <source>
        <dbReference type="PROSITE-ProRule" id="PRU00023"/>
    </source>
</evidence>
<feature type="compositionally biased region" description="Pro residues" evidence="4">
    <location>
        <begin position="80"/>
        <end position="104"/>
    </location>
</feature>
<keyword evidence="2 3" id="KW-0040">ANK repeat</keyword>
<dbReference type="PROSITE" id="PS50297">
    <property type="entry name" value="ANK_REP_REGION"/>
    <property type="match status" value="3"/>
</dbReference>
<dbReference type="STRING" id="1169540.A0A0G4EAQ2"/>
<dbReference type="GO" id="GO:0005829">
    <property type="term" value="C:cytosol"/>
    <property type="evidence" value="ECO:0007669"/>
    <property type="project" value="TreeGrafter"/>
</dbReference>
<dbReference type="PANTHER" id="PTHR46680:SF3">
    <property type="entry name" value="NF-KAPPA-B INHIBITOR CACTUS"/>
    <property type="match status" value="1"/>
</dbReference>
<dbReference type="SUPFAM" id="SSF48403">
    <property type="entry name" value="Ankyrin repeat"/>
    <property type="match status" value="1"/>
</dbReference>
<dbReference type="InParanoid" id="A0A0G4EAQ2"/>
<reference evidence="6 7" key="1">
    <citation type="submission" date="2014-11" db="EMBL/GenBank/DDBJ databases">
        <authorList>
            <person name="Zhu J."/>
            <person name="Qi W."/>
            <person name="Song R."/>
        </authorList>
    </citation>
    <scope>NUCLEOTIDE SEQUENCE [LARGE SCALE GENOMIC DNA]</scope>
</reference>
<evidence type="ECO:0000313" key="7">
    <source>
        <dbReference type="Proteomes" id="UP000041254"/>
    </source>
</evidence>
<dbReference type="OrthoDB" id="346910at2759"/>
<keyword evidence="5" id="KW-0812">Transmembrane</keyword>
<dbReference type="PANTHER" id="PTHR46680">
    <property type="entry name" value="NF-KAPPA-B INHIBITOR ALPHA"/>
    <property type="match status" value="1"/>
</dbReference>
<feature type="region of interest" description="Disordered" evidence="4">
    <location>
        <begin position="78"/>
        <end position="178"/>
    </location>
</feature>
<evidence type="ECO:0000256" key="4">
    <source>
        <dbReference type="SAM" id="MobiDB-lite"/>
    </source>
</evidence>
<dbReference type="PROSITE" id="PS50088">
    <property type="entry name" value="ANK_REPEAT"/>
    <property type="match status" value="3"/>
</dbReference>
<dbReference type="InterPro" id="IPR002110">
    <property type="entry name" value="Ankyrin_rpt"/>
</dbReference>